<dbReference type="InterPro" id="IPR032675">
    <property type="entry name" value="LRR_dom_sf"/>
</dbReference>
<dbReference type="FunFam" id="3.80.10.10:FF:000052">
    <property type="entry name" value="Leucine rich repeat containing 6"/>
    <property type="match status" value="1"/>
</dbReference>
<dbReference type="GO" id="GO:0005737">
    <property type="term" value="C:cytoplasm"/>
    <property type="evidence" value="ECO:0007669"/>
    <property type="project" value="UniProtKB-SubCell"/>
</dbReference>
<dbReference type="Pfam" id="PF23602">
    <property type="entry name" value="CS_DNAAF11_C"/>
    <property type="match status" value="1"/>
</dbReference>
<feature type="coiled-coil region" evidence="9">
    <location>
        <begin position="156"/>
        <end position="183"/>
    </location>
</feature>
<accession>A0A182JCE8</accession>
<evidence type="ECO:0000313" key="12">
    <source>
        <dbReference type="EnsemblMetazoa" id="AATE015462-PA.1"/>
    </source>
</evidence>
<evidence type="ECO:0000256" key="1">
    <source>
        <dbReference type="ARBA" id="ARBA00004138"/>
    </source>
</evidence>
<dbReference type="GO" id="GO:0036158">
    <property type="term" value="P:outer dynein arm assembly"/>
    <property type="evidence" value="ECO:0007669"/>
    <property type="project" value="TreeGrafter"/>
</dbReference>
<dbReference type="InterPro" id="IPR056496">
    <property type="entry name" value="CS_DNAAF11_C"/>
</dbReference>
<evidence type="ECO:0000256" key="3">
    <source>
        <dbReference type="ARBA" id="ARBA00022490"/>
    </source>
</evidence>
<dbReference type="Gene3D" id="3.80.10.10">
    <property type="entry name" value="Ribonuclease Inhibitor"/>
    <property type="match status" value="1"/>
</dbReference>
<protein>
    <recommendedName>
        <fullName evidence="11">Dynein axonemal assembly factor 11-like CS domain-containing protein</fullName>
    </recommendedName>
</protein>
<evidence type="ECO:0000256" key="7">
    <source>
        <dbReference type="ARBA" id="ARBA00023273"/>
    </source>
</evidence>
<dbReference type="VEuPathDB" id="VectorBase:AATE015462"/>
<keyword evidence="6" id="KW-0969">Cilium</keyword>
<dbReference type="PANTHER" id="PTHR18849">
    <property type="entry name" value="LEUCINE RICH REPEAT PROTEIN"/>
    <property type="match status" value="1"/>
</dbReference>
<evidence type="ECO:0000256" key="6">
    <source>
        <dbReference type="ARBA" id="ARBA00023069"/>
    </source>
</evidence>
<proteinExistence type="inferred from homology"/>
<feature type="region of interest" description="Disordered" evidence="10">
    <location>
        <begin position="350"/>
        <end position="395"/>
    </location>
</feature>
<comment type="similarity">
    <text evidence="8">Belongs to the tilB family.</text>
</comment>
<dbReference type="SMART" id="SM00365">
    <property type="entry name" value="LRR_SD22"/>
    <property type="match status" value="2"/>
</dbReference>
<dbReference type="Pfam" id="PF14580">
    <property type="entry name" value="LRR_9"/>
    <property type="match status" value="1"/>
</dbReference>
<name>A0A182JCE8_ANOAO</name>
<comment type="subcellular location">
    <subcellularLocation>
        <location evidence="1">Cell projection</location>
        <location evidence="1">Cilium</location>
    </subcellularLocation>
    <subcellularLocation>
        <location evidence="2">Cytoplasm</location>
    </subcellularLocation>
</comment>
<dbReference type="SUPFAM" id="SSF52058">
    <property type="entry name" value="L domain-like"/>
    <property type="match status" value="1"/>
</dbReference>
<evidence type="ECO:0000256" key="9">
    <source>
        <dbReference type="SAM" id="Coils"/>
    </source>
</evidence>
<evidence type="ECO:0000256" key="8">
    <source>
        <dbReference type="ARBA" id="ARBA00049982"/>
    </source>
</evidence>
<keyword evidence="4" id="KW-0433">Leucine-rich repeat</keyword>
<dbReference type="EnsemblMetazoa" id="AATE015462-RA">
    <property type="protein sequence ID" value="AATE015462-PA.1"/>
    <property type="gene ID" value="AATE015462"/>
</dbReference>
<feature type="region of interest" description="Disordered" evidence="10">
    <location>
        <begin position="187"/>
        <end position="218"/>
    </location>
</feature>
<dbReference type="InterPro" id="IPR001611">
    <property type="entry name" value="Leu-rich_rpt"/>
</dbReference>
<evidence type="ECO:0000256" key="10">
    <source>
        <dbReference type="SAM" id="MobiDB-lite"/>
    </source>
</evidence>
<organism evidence="12">
    <name type="scientific">Anopheles atroparvus</name>
    <name type="common">European mosquito</name>
    <dbReference type="NCBI Taxonomy" id="41427"/>
    <lineage>
        <taxon>Eukaryota</taxon>
        <taxon>Metazoa</taxon>
        <taxon>Ecdysozoa</taxon>
        <taxon>Arthropoda</taxon>
        <taxon>Hexapoda</taxon>
        <taxon>Insecta</taxon>
        <taxon>Pterygota</taxon>
        <taxon>Neoptera</taxon>
        <taxon>Endopterygota</taxon>
        <taxon>Diptera</taxon>
        <taxon>Nematocera</taxon>
        <taxon>Culicoidea</taxon>
        <taxon>Culicidae</taxon>
        <taxon>Anophelinae</taxon>
        <taxon>Anopheles</taxon>
    </lineage>
</organism>
<dbReference type="PROSITE" id="PS51450">
    <property type="entry name" value="LRR"/>
    <property type="match status" value="2"/>
</dbReference>
<feature type="compositionally biased region" description="Basic and acidic residues" evidence="10">
    <location>
        <begin position="205"/>
        <end position="218"/>
    </location>
</feature>
<evidence type="ECO:0000256" key="4">
    <source>
        <dbReference type="ARBA" id="ARBA00022614"/>
    </source>
</evidence>
<evidence type="ECO:0000259" key="11">
    <source>
        <dbReference type="Pfam" id="PF23602"/>
    </source>
</evidence>
<keyword evidence="7" id="KW-0966">Cell projection</keyword>
<keyword evidence="3" id="KW-0963">Cytoplasm</keyword>
<sequence>MVRITEQLIRKRSEHNELIIGTLEELSLHQEDIERIEHIGHWCRELKILLLQSNLIPRLENLQRLKKLEYLNVALNNIERIENLEPLESLRKLDLTLNFVGELTGVESLRGNYALRELFLTGNPCTDYPGYREYVITVLPQLEHLDGKEVTRSERLRAATKDLRALRERIVQLEALHRIERDEQKVRVRQSLQEQEESGADDDEERRTTEFWQQKSEHCPETRVQMAKFSRRAAKKDSSCLEKPVEKRTRRLFADCGRPYNLNEPRLGFEFRDESDRYELDLHLYRFLDTSLVEVDAQPHYVRVTVKGKVFQLALKQEIHTDRSSCQRSVTTGHMLVLMPKLNPDRIVVPQTAKSKPPGKQPTSDGERELRGTVNIRRICDTGTKTNDDEIPDLI</sequence>
<dbReference type="STRING" id="41427.A0A182JCE8"/>
<evidence type="ECO:0000256" key="2">
    <source>
        <dbReference type="ARBA" id="ARBA00004496"/>
    </source>
</evidence>
<feature type="compositionally biased region" description="Acidic residues" evidence="10">
    <location>
        <begin position="194"/>
        <end position="204"/>
    </location>
</feature>
<dbReference type="GO" id="GO:0005929">
    <property type="term" value="C:cilium"/>
    <property type="evidence" value="ECO:0007669"/>
    <property type="project" value="UniProtKB-SubCell"/>
</dbReference>
<dbReference type="AlphaFoldDB" id="A0A182JCE8"/>
<dbReference type="PANTHER" id="PTHR18849:SF0">
    <property type="entry name" value="CILIA- AND FLAGELLA-ASSOCIATED PROTEIN 410-RELATED"/>
    <property type="match status" value="1"/>
</dbReference>
<keyword evidence="5" id="KW-0677">Repeat</keyword>
<evidence type="ECO:0000256" key="5">
    <source>
        <dbReference type="ARBA" id="ARBA00022737"/>
    </source>
</evidence>
<feature type="domain" description="Dynein axonemal assembly factor 11-like CS" evidence="11">
    <location>
        <begin position="230"/>
        <end position="341"/>
    </location>
</feature>
<reference evidence="12" key="1">
    <citation type="submission" date="2022-08" db="UniProtKB">
        <authorList>
            <consortium name="EnsemblMetazoa"/>
        </authorList>
    </citation>
    <scope>IDENTIFICATION</scope>
    <source>
        <strain evidence="12">EBRO</strain>
    </source>
</reference>
<keyword evidence="9" id="KW-0175">Coiled coil</keyword>